<dbReference type="Proteomes" id="UP000439903">
    <property type="component" value="Unassembled WGS sequence"/>
</dbReference>
<evidence type="ECO:0000313" key="1">
    <source>
        <dbReference type="EMBL" id="KAF0510316.1"/>
    </source>
</evidence>
<organism evidence="1 2">
    <name type="scientific">Gigaspora margarita</name>
    <dbReference type="NCBI Taxonomy" id="4874"/>
    <lineage>
        <taxon>Eukaryota</taxon>
        <taxon>Fungi</taxon>
        <taxon>Fungi incertae sedis</taxon>
        <taxon>Mucoromycota</taxon>
        <taxon>Glomeromycotina</taxon>
        <taxon>Glomeromycetes</taxon>
        <taxon>Diversisporales</taxon>
        <taxon>Gigasporaceae</taxon>
        <taxon>Gigaspora</taxon>
    </lineage>
</organism>
<evidence type="ECO:0000313" key="2">
    <source>
        <dbReference type="Proteomes" id="UP000439903"/>
    </source>
</evidence>
<sequence length="109" mass="11949">MNYVSKSLIRSSISKSLFPCITSSTKFEDSLGYKLEDKDIKFPTSKYVEFSLTKSSSSLSVSSVFSSSCSSKKVNESSSLNRLDPSSIELAILLKIDNSLLGEDFVPQS</sequence>
<dbReference type="AlphaFoldDB" id="A0A8H4ALQ7"/>
<protein>
    <submittedName>
        <fullName evidence="1">Uncharacterized protein</fullName>
    </submittedName>
</protein>
<gene>
    <name evidence="1" type="ORF">F8M41_018427</name>
</gene>
<keyword evidence="2" id="KW-1185">Reference proteome</keyword>
<dbReference type="EMBL" id="WTPW01000448">
    <property type="protein sequence ID" value="KAF0510316.1"/>
    <property type="molecule type" value="Genomic_DNA"/>
</dbReference>
<comment type="caution">
    <text evidence="1">The sequence shown here is derived from an EMBL/GenBank/DDBJ whole genome shotgun (WGS) entry which is preliminary data.</text>
</comment>
<accession>A0A8H4ALQ7</accession>
<name>A0A8H4ALQ7_GIGMA</name>
<proteinExistence type="predicted"/>
<reference evidence="1 2" key="1">
    <citation type="journal article" date="2019" name="Environ. Microbiol.">
        <title>At the nexus of three kingdoms: the genome of the mycorrhizal fungus Gigaspora margarita provides insights into plant, endobacterial and fungal interactions.</title>
        <authorList>
            <person name="Venice F."/>
            <person name="Ghignone S."/>
            <person name="Salvioli di Fossalunga A."/>
            <person name="Amselem J."/>
            <person name="Novero M."/>
            <person name="Xianan X."/>
            <person name="Sedzielewska Toro K."/>
            <person name="Morin E."/>
            <person name="Lipzen A."/>
            <person name="Grigoriev I.V."/>
            <person name="Henrissat B."/>
            <person name="Martin F.M."/>
            <person name="Bonfante P."/>
        </authorList>
    </citation>
    <scope>NUCLEOTIDE SEQUENCE [LARGE SCALE GENOMIC DNA]</scope>
    <source>
        <strain evidence="1 2">BEG34</strain>
    </source>
</reference>